<dbReference type="KEGG" id="pfuw:KF707C_1940"/>
<reference evidence="1 2" key="2">
    <citation type="journal article" date="2017" name="Int. J. Syst. Evol. Microbiol.">
        <title>Pseudomonas furukawaii sp. nov., a polychlorinated biphenyl-degrading bacterium isolated from biphenyl-contaminated soil in Japan.</title>
        <authorList>
            <person name="Kimura N."/>
            <person name="Watanabe T."/>
            <person name="Suenaga H."/>
            <person name="Fujihara H."/>
            <person name="Futagami T."/>
            <person name="Goto M."/>
            <person name="Hanada S."/>
            <person name="Hirose J."/>
        </authorList>
    </citation>
    <scope>NUCLEOTIDE SEQUENCE [LARGE SCALE GENOMIC DNA]</scope>
    <source>
        <strain evidence="2">DSM 10086 / NBRC 110670 / KF707</strain>
    </source>
</reference>
<keyword evidence="2" id="KW-1185">Reference proteome</keyword>
<proteinExistence type="predicted"/>
<name>A0AAD1BVJ3_METFU</name>
<dbReference type="Proteomes" id="UP000218554">
    <property type="component" value="Chromosome"/>
</dbReference>
<gene>
    <name evidence="1" type="ORF">KF707C_1940</name>
</gene>
<dbReference type="EMBL" id="AP014862">
    <property type="protein sequence ID" value="BAU71882.1"/>
    <property type="molecule type" value="Genomic_DNA"/>
</dbReference>
<sequence length="44" mass="5115">MLLKELVRFLKLNGTRGYRHDATPFLLKISITLSIRCESIRITP</sequence>
<organism evidence="1 2">
    <name type="scientific">Metapseudomonas furukawaii</name>
    <name type="common">Pseudomonas furukawaii</name>
    <dbReference type="NCBI Taxonomy" id="1149133"/>
    <lineage>
        <taxon>Bacteria</taxon>
        <taxon>Pseudomonadati</taxon>
        <taxon>Pseudomonadota</taxon>
        <taxon>Gammaproteobacteria</taxon>
        <taxon>Pseudomonadales</taxon>
        <taxon>Pseudomonadaceae</taxon>
        <taxon>Metapseudomonas</taxon>
    </lineage>
</organism>
<accession>A0AAD1BVJ3</accession>
<dbReference type="AlphaFoldDB" id="A0AAD1BVJ3"/>
<evidence type="ECO:0000313" key="2">
    <source>
        <dbReference type="Proteomes" id="UP000218554"/>
    </source>
</evidence>
<evidence type="ECO:0000313" key="1">
    <source>
        <dbReference type="EMBL" id="BAU71882.1"/>
    </source>
</evidence>
<reference evidence="2" key="1">
    <citation type="submission" date="2015-05" db="EMBL/GenBank/DDBJ databases">
        <title>Draft genome sequencing of a biphenyl-degrading bacterium, Pseudomonas balearica KF707 (=NBRC110670).</title>
        <authorList>
            <person name="Kimura N."/>
            <person name="Hirose J."/>
            <person name="Watanabe T."/>
            <person name="Suenaga H."/>
            <person name="Fujihara H."/>
            <person name="Noguchi M."/>
            <person name="Hashimoto M."/>
            <person name="Shimodaira J."/>
            <person name="Tsuchikane K."/>
            <person name="Hosoyama A."/>
            <person name="Yamazoe A."/>
            <person name="Fujita N."/>
            <person name="Furukawa K."/>
        </authorList>
    </citation>
    <scope>NUCLEOTIDE SEQUENCE [LARGE SCALE GENOMIC DNA]</scope>
    <source>
        <strain evidence="2">DSM 10086 / NBRC 110670 / KF707</strain>
    </source>
</reference>
<protein>
    <submittedName>
        <fullName evidence="1">Uncharacterized protein</fullName>
    </submittedName>
</protein>